<proteinExistence type="predicted"/>
<evidence type="ECO:0000313" key="1">
    <source>
        <dbReference type="EMBL" id="VDK41091.1"/>
    </source>
</evidence>
<protein>
    <submittedName>
        <fullName evidence="3">Tho2 domain-containing protein</fullName>
    </submittedName>
</protein>
<name>A0A0R3WDI0_TAEAS</name>
<reference evidence="3" key="1">
    <citation type="submission" date="2017-02" db="UniProtKB">
        <authorList>
            <consortium name="WormBaseParasite"/>
        </authorList>
    </citation>
    <scope>IDENTIFICATION</scope>
</reference>
<dbReference type="AlphaFoldDB" id="A0A0R3WDI0"/>
<gene>
    <name evidence="1" type="ORF">TASK_LOCUS8825</name>
</gene>
<accession>A0A0R3WDI0</accession>
<dbReference type="Proteomes" id="UP000282613">
    <property type="component" value="Unassembled WGS sequence"/>
</dbReference>
<dbReference type="WBParaSite" id="TASK_0000882401-mRNA-1">
    <property type="protein sequence ID" value="TASK_0000882401-mRNA-1"/>
    <property type="gene ID" value="TASK_0000882401"/>
</dbReference>
<organism evidence="3">
    <name type="scientific">Taenia asiatica</name>
    <name type="common">Asian tapeworm</name>
    <dbReference type="NCBI Taxonomy" id="60517"/>
    <lineage>
        <taxon>Eukaryota</taxon>
        <taxon>Metazoa</taxon>
        <taxon>Spiralia</taxon>
        <taxon>Lophotrochozoa</taxon>
        <taxon>Platyhelminthes</taxon>
        <taxon>Cestoda</taxon>
        <taxon>Eucestoda</taxon>
        <taxon>Cyclophyllidea</taxon>
        <taxon>Taeniidae</taxon>
        <taxon>Taenia</taxon>
    </lineage>
</organism>
<sequence length="135" mass="15440">MLRERDEEDKVNEAHRSLGHLFTNQMLWLSMTPNLAEATGKMLASDLQLFTVHQLGYVEVFRKYMRLCWRSFLTVVPSIVEELTDGRSDLLLIGLLEGCKKNGEMAKCCRPPDLPTLDPSFHGLFLPPIMPMSFI</sequence>
<keyword evidence="2" id="KW-1185">Reference proteome</keyword>
<evidence type="ECO:0000313" key="2">
    <source>
        <dbReference type="Proteomes" id="UP000282613"/>
    </source>
</evidence>
<dbReference type="EMBL" id="UYRS01018903">
    <property type="protein sequence ID" value="VDK41091.1"/>
    <property type="molecule type" value="Genomic_DNA"/>
</dbReference>
<reference evidence="1 2" key="2">
    <citation type="submission" date="2018-11" db="EMBL/GenBank/DDBJ databases">
        <authorList>
            <consortium name="Pathogen Informatics"/>
        </authorList>
    </citation>
    <scope>NUCLEOTIDE SEQUENCE [LARGE SCALE GENOMIC DNA]</scope>
</reference>
<evidence type="ECO:0000313" key="3">
    <source>
        <dbReference type="WBParaSite" id="TASK_0000882401-mRNA-1"/>
    </source>
</evidence>